<keyword evidence="2" id="KW-0560">Oxidoreductase</keyword>
<dbReference type="GO" id="GO:0016651">
    <property type="term" value="F:oxidoreductase activity, acting on NAD(P)H"/>
    <property type="evidence" value="ECO:0007669"/>
    <property type="project" value="TreeGrafter"/>
</dbReference>
<keyword evidence="5" id="KW-1185">Reference proteome</keyword>
<dbReference type="RefSeq" id="WP_091528242.1">
    <property type="nucleotide sequence ID" value="NZ_LT629772.1"/>
</dbReference>
<keyword evidence="1" id="KW-0521">NADP</keyword>
<dbReference type="EMBL" id="LT629772">
    <property type="protein sequence ID" value="SDT25917.1"/>
    <property type="molecule type" value="Genomic_DNA"/>
</dbReference>
<dbReference type="Pfam" id="PF00107">
    <property type="entry name" value="ADH_zinc_N"/>
    <property type="match status" value="1"/>
</dbReference>
<dbReference type="InterPro" id="IPR011032">
    <property type="entry name" value="GroES-like_sf"/>
</dbReference>
<evidence type="ECO:0000256" key="2">
    <source>
        <dbReference type="ARBA" id="ARBA00023002"/>
    </source>
</evidence>
<dbReference type="InterPro" id="IPR013149">
    <property type="entry name" value="ADH-like_C"/>
</dbReference>
<protein>
    <submittedName>
        <fullName evidence="4">NADPH:quinone reductase</fullName>
    </submittedName>
</protein>
<evidence type="ECO:0000256" key="1">
    <source>
        <dbReference type="ARBA" id="ARBA00022857"/>
    </source>
</evidence>
<name>A0A1H1YX50_9ACTN</name>
<dbReference type="GO" id="GO:0070402">
    <property type="term" value="F:NADPH binding"/>
    <property type="evidence" value="ECO:0007669"/>
    <property type="project" value="TreeGrafter"/>
</dbReference>
<evidence type="ECO:0000313" key="4">
    <source>
        <dbReference type="EMBL" id="SDT25917.1"/>
    </source>
</evidence>
<dbReference type="InterPro" id="IPR036291">
    <property type="entry name" value="NAD(P)-bd_dom_sf"/>
</dbReference>
<accession>A0A1H1YX50</accession>
<evidence type="ECO:0000313" key="5">
    <source>
        <dbReference type="Proteomes" id="UP000199103"/>
    </source>
</evidence>
<dbReference type="Pfam" id="PF08240">
    <property type="entry name" value="ADH_N"/>
    <property type="match status" value="1"/>
</dbReference>
<dbReference type="PANTHER" id="PTHR48106:SF18">
    <property type="entry name" value="QUINONE OXIDOREDUCTASE PIG3"/>
    <property type="match status" value="1"/>
</dbReference>
<dbReference type="PANTHER" id="PTHR48106">
    <property type="entry name" value="QUINONE OXIDOREDUCTASE PIG3-RELATED"/>
    <property type="match status" value="1"/>
</dbReference>
<feature type="domain" description="Enoyl reductase (ER)" evidence="3">
    <location>
        <begin position="12"/>
        <end position="317"/>
    </location>
</feature>
<dbReference type="SUPFAM" id="SSF50129">
    <property type="entry name" value="GroES-like"/>
    <property type="match status" value="1"/>
</dbReference>
<reference evidence="4 5" key="1">
    <citation type="submission" date="2016-10" db="EMBL/GenBank/DDBJ databases">
        <authorList>
            <person name="de Groot N.N."/>
        </authorList>
    </citation>
    <scope>NUCLEOTIDE SEQUENCE [LARGE SCALE GENOMIC DNA]</scope>
    <source>
        <strain evidence="4 5">DSM 21800</strain>
    </source>
</reference>
<dbReference type="Proteomes" id="UP000199103">
    <property type="component" value="Chromosome I"/>
</dbReference>
<dbReference type="STRING" id="630515.SAMN04489812_4832"/>
<dbReference type="SMART" id="SM00829">
    <property type="entry name" value="PKS_ER"/>
    <property type="match status" value="1"/>
</dbReference>
<dbReference type="InterPro" id="IPR020843">
    <property type="entry name" value="ER"/>
</dbReference>
<gene>
    <name evidence="4" type="ORF">SAMN04489812_4832</name>
</gene>
<dbReference type="AlphaFoldDB" id="A0A1H1YX50"/>
<dbReference type="Gene3D" id="3.90.180.10">
    <property type="entry name" value="Medium-chain alcohol dehydrogenases, catalytic domain"/>
    <property type="match status" value="1"/>
</dbReference>
<sequence length="326" mass="33697">MRAAYLDPTTRGWTVCSVDPPEPAPDDVLIRTVSIGLNHADLLMRDGRYSPTDASWRVSTQRVGFELAGVVDAVGDRVSGVGVGDRVMAQVGGAAAELVAVPAALLLPLRGVDTRAAGGLPSGLLTEYDAFGQAGNVAGADVLITGGSSAVGRIGIQLARILGAASVSTTTRSAAKVAELRRLGADTVIIGDRLPTAAQDGSYDVVLDHVGGQILGSSVAQCRRGARIVQIGRLGGDRASIDLELLAARRLSIIGTTFRDRPLDELAALVDAVTADPSLVEAWGGIEVPIDSFHDLERIERAATALQHPGLAGKVIVTADAHSPSR</sequence>
<dbReference type="Gene3D" id="3.40.50.720">
    <property type="entry name" value="NAD(P)-binding Rossmann-like Domain"/>
    <property type="match status" value="1"/>
</dbReference>
<dbReference type="SUPFAM" id="SSF51735">
    <property type="entry name" value="NAD(P)-binding Rossmann-fold domains"/>
    <property type="match status" value="1"/>
</dbReference>
<dbReference type="InterPro" id="IPR013154">
    <property type="entry name" value="ADH-like_N"/>
</dbReference>
<proteinExistence type="predicted"/>
<dbReference type="OrthoDB" id="9792173at2"/>
<organism evidence="4 5">
    <name type="scientific">Microlunatus soli</name>
    <dbReference type="NCBI Taxonomy" id="630515"/>
    <lineage>
        <taxon>Bacteria</taxon>
        <taxon>Bacillati</taxon>
        <taxon>Actinomycetota</taxon>
        <taxon>Actinomycetes</taxon>
        <taxon>Propionibacteriales</taxon>
        <taxon>Propionibacteriaceae</taxon>
        <taxon>Microlunatus</taxon>
    </lineage>
</organism>
<evidence type="ECO:0000259" key="3">
    <source>
        <dbReference type="SMART" id="SM00829"/>
    </source>
</evidence>